<dbReference type="OrthoDB" id="6418713at2759"/>
<evidence type="ECO:0000313" key="10">
    <source>
        <dbReference type="EMBL" id="OAA46390.1"/>
    </source>
</evidence>
<dbReference type="PANTHER" id="PTHR11132">
    <property type="entry name" value="SOLUTE CARRIER FAMILY 35"/>
    <property type="match status" value="1"/>
</dbReference>
<evidence type="ECO:0000256" key="5">
    <source>
        <dbReference type="ARBA" id="ARBA00022692"/>
    </source>
</evidence>
<feature type="transmembrane region" description="Helical" evidence="8">
    <location>
        <begin position="131"/>
        <end position="155"/>
    </location>
</feature>
<evidence type="ECO:0000256" key="2">
    <source>
        <dbReference type="ARBA" id="ARBA00004477"/>
    </source>
</evidence>
<dbReference type="Proteomes" id="UP000243498">
    <property type="component" value="Unassembled WGS sequence"/>
</dbReference>
<feature type="transmembrane region" description="Helical" evidence="8">
    <location>
        <begin position="287"/>
        <end position="308"/>
    </location>
</feature>
<dbReference type="InterPro" id="IPR050186">
    <property type="entry name" value="TPT_transporter"/>
</dbReference>
<gene>
    <name evidence="10" type="ORF">NOR_03143</name>
</gene>
<accession>A0A162LXB6</accession>
<organism evidence="10 11">
    <name type="scientific">Metarhizium rileyi (strain RCEF 4871)</name>
    <name type="common">Nomuraea rileyi</name>
    <dbReference type="NCBI Taxonomy" id="1649241"/>
    <lineage>
        <taxon>Eukaryota</taxon>
        <taxon>Fungi</taxon>
        <taxon>Dikarya</taxon>
        <taxon>Ascomycota</taxon>
        <taxon>Pezizomycotina</taxon>
        <taxon>Sordariomycetes</taxon>
        <taxon>Hypocreomycetidae</taxon>
        <taxon>Hypocreales</taxon>
        <taxon>Clavicipitaceae</taxon>
        <taxon>Metarhizium</taxon>
    </lineage>
</organism>
<evidence type="ECO:0000313" key="11">
    <source>
        <dbReference type="Proteomes" id="UP000243498"/>
    </source>
</evidence>
<feature type="transmembrane region" description="Helical" evidence="8">
    <location>
        <begin position="258"/>
        <end position="280"/>
    </location>
</feature>
<comment type="subunit">
    <text evidence="4">Homooligomer.</text>
</comment>
<dbReference type="Pfam" id="PF03151">
    <property type="entry name" value="TPT"/>
    <property type="match status" value="1"/>
</dbReference>
<keyword evidence="6 8" id="KW-1133">Transmembrane helix</keyword>
<dbReference type="OMA" id="LFWEVPK"/>
<evidence type="ECO:0000256" key="8">
    <source>
        <dbReference type="SAM" id="Phobius"/>
    </source>
</evidence>
<evidence type="ECO:0000256" key="6">
    <source>
        <dbReference type="ARBA" id="ARBA00022989"/>
    </source>
</evidence>
<evidence type="ECO:0000256" key="7">
    <source>
        <dbReference type="ARBA" id="ARBA00023136"/>
    </source>
</evidence>
<feature type="transmembrane region" description="Helical" evidence="8">
    <location>
        <begin position="68"/>
        <end position="88"/>
    </location>
</feature>
<dbReference type="InterPro" id="IPR004853">
    <property type="entry name" value="Sugar_P_trans_dom"/>
</dbReference>
<protein>
    <submittedName>
        <fullName evidence="10">DUF250 domain membrane protein</fullName>
    </submittedName>
</protein>
<keyword evidence="7 8" id="KW-0472">Membrane</keyword>
<feature type="transmembrane region" description="Helical" evidence="8">
    <location>
        <begin position="314"/>
        <end position="331"/>
    </location>
</feature>
<comment type="subcellular location">
    <subcellularLocation>
        <location evidence="2">Endoplasmic reticulum membrane</location>
        <topology evidence="2">Multi-pass membrane protein</topology>
    </subcellularLocation>
</comment>
<feature type="transmembrane region" description="Helical" evidence="8">
    <location>
        <begin position="226"/>
        <end position="246"/>
    </location>
</feature>
<dbReference type="GO" id="GO:0005789">
    <property type="term" value="C:endoplasmic reticulum membrane"/>
    <property type="evidence" value="ECO:0007669"/>
    <property type="project" value="UniProtKB-SubCell"/>
</dbReference>
<reference evidence="10 11" key="1">
    <citation type="journal article" date="2016" name="Genome Biol. Evol.">
        <title>Divergent and convergent evolution of fungal pathogenicity.</title>
        <authorList>
            <person name="Shang Y."/>
            <person name="Xiao G."/>
            <person name="Zheng P."/>
            <person name="Cen K."/>
            <person name="Zhan S."/>
            <person name="Wang C."/>
        </authorList>
    </citation>
    <scope>NUCLEOTIDE SEQUENCE [LARGE SCALE GENOMIC DNA]</scope>
    <source>
        <strain evidence="10 11">RCEF 4871</strain>
    </source>
</reference>
<feature type="domain" description="Sugar phosphate transporter" evidence="9">
    <location>
        <begin position="42"/>
        <end position="329"/>
    </location>
</feature>
<dbReference type="AlphaFoldDB" id="A0A162LXB6"/>
<feature type="transmembrane region" description="Helical" evidence="8">
    <location>
        <begin position="189"/>
        <end position="206"/>
    </location>
</feature>
<dbReference type="EMBL" id="AZHC01000007">
    <property type="protein sequence ID" value="OAA46390.1"/>
    <property type="molecule type" value="Genomic_DNA"/>
</dbReference>
<evidence type="ECO:0000256" key="1">
    <source>
        <dbReference type="ARBA" id="ARBA00003420"/>
    </source>
</evidence>
<keyword evidence="5 8" id="KW-0812">Transmembrane</keyword>
<feature type="transmembrane region" description="Helical" evidence="8">
    <location>
        <begin position="360"/>
        <end position="382"/>
    </location>
</feature>
<name>A0A162LXB6_METRR</name>
<sequence length="401" mass="44060">MSEEKSRVSGEVLRTESSSPVLPTVNPAVENSQPSKSMVHPAFYVIVWIGFSSSVILFNKWVLDTLNFRYPVILTTYHMVFATVATQLMARFTPLLDGRKSVKMTGRVYLRAVVPIGLFFSLSLICGNLTYLYLSVAFIQMLKATTPVAVLIAGWSLGVSQPNLKQFLNVSAIVVGVIIASFGEINFVLIGFLYQIGGIVFEALRLTMVQRLLSSADFKMDPLVSLYYFAPVCAVMNGVVALLWEFPKVSMTDIYNVGLFTFFLNGLCALMLNVSVVFLIGKTSAVVLTLCGVLKDIMLVVASMMIWGTPVTPLQFFGYSIALGGMVYYKLGLEQLKGYMGEAGRQWAEFGARKPILRKVAIIVLAVFLFLSFFTAMAPSYAYDPSKLTNTVAKLGKTGAQ</sequence>
<comment type="function">
    <text evidence="1">Involved in the import of GDP-mannose from the cytoplasm into the Golgi lumen.</text>
</comment>
<comment type="caution">
    <text evidence="10">The sequence shown here is derived from an EMBL/GenBank/DDBJ whole genome shotgun (WGS) entry which is preliminary data.</text>
</comment>
<evidence type="ECO:0000256" key="3">
    <source>
        <dbReference type="ARBA" id="ARBA00010425"/>
    </source>
</evidence>
<evidence type="ECO:0000259" key="9">
    <source>
        <dbReference type="Pfam" id="PF03151"/>
    </source>
</evidence>
<comment type="similarity">
    <text evidence="3">Belongs to the TPT transporter family. SLC35D subfamily.</text>
</comment>
<feature type="transmembrane region" description="Helical" evidence="8">
    <location>
        <begin position="108"/>
        <end position="125"/>
    </location>
</feature>
<feature type="transmembrane region" description="Helical" evidence="8">
    <location>
        <begin position="42"/>
        <end position="62"/>
    </location>
</feature>
<evidence type="ECO:0000256" key="4">
    <source>
        <dbReference type="ARBA" id="ARBA00011182"/>
    </source>
</evidence>
<proteinExistence type="inferred from homology"/>
<keyword evidence="11" id="KW-1185">Reference proteome</keyword>